<accession>A0A2A9NHG7</accession>
<feature type="compositionally biased region" description="Low complexity" evidence="1">
    <location>
        <begin position="559"/>
        <end position="574"/>
    </location>
</feature>
<feature type="compositionally biased region" description="Low complexity" evidence="1">
    <location>
        <begin position="30"/>
        <end position="59"/>
    </location>
</feature>
<feature type="transmembrane region" description="Helical" evidence="2">
    <location>
        <begin position="246"/>
        <end position="270"/>
    </location>
</feature>
<dbReference type="Proteomes" id="UP000242287">
    <property type="component" value="Unassembled WGS sequence"/>
</dbReference>
<keyword evidence="2" id="KW-0812">Transmembrane</keyword>
<dbReference type="STRING" id="703135.A0A2A9NHG7"/>
<feature type="region of interest" description="Disordered" evidence="1">
    <location>
        <begin position="455"/>
        <end position="574"/>
    </location>
</feature>
<keyword evidence="2" id="KW-0472">Membrane</keyword>
<keyword evidence="2" id="KW-1133">Transmembrane helix</keyword>
<evidence type="ECO:0000256" key="1">
    <source>
        <dbReference type="SAM" id="MobiDB-lite"/>
    </source>
</evidence>
<feature type="region of interest" description="Disordered" evidence="1">
    <location>
        <begin position="354"/>
        <end position="415"/>
    </location>
</feature>
<keyword evidence="4" id="KW-1185">Reference proteome</keyword>
<sequence length="707" mass="74380">MAPADTPLPIADTINDDTPIIPTFPTEDAPSTAPTAPAFPSSSSTSTPLTPLNTPSPTTSLPPIPSSTGSVIFYFNSVPQLYTCQQASISWHYFGPDDTLLSLAITNAGVDQNISPPLASSSSSRPLPTFTDNQQSSPPFNQPPDYASSQTHPPITVPIRDTLDPQISTYTWAAVSVPEGWYVFQANLTSGTNNPRSTQFFVHTGDNTSCLSSTIPPTTTGGTGNATSVPGNNVSDSGSSGSHVNAGAIAGGIVGGAAFIFLLTILFLFYTRFRKKKQAQTIRGDVPPGDEAKYFKSAGVRGHKHKSLFTPNKGWDGLASIDSHAGLSLAIGEARPERHRSALSGMTNYTAQDSFDGSLPAVPPAAASATSPVEEKHASSPTSSTRSCRSYKSPFDDGLPTRDSPDDYAKEGEMNVLSRLPNSSLSRLPYEHLPYESGRGVNLHQHHYDSTAVGVVADRSDGGGKQQGRQIQRRRLSSAPSPRDEVLPSPEPGSSTASTSPTLSSPLTSSSVPSNKSSQVLPTTTPGSSVAMRKTPKRKAVPVYDPSTDPELQDPTQLPTATSSRSPSYSPTTPYSAAAAAYAQGGYSSSQVNVVGGNENSGISLVEDDPFSRQPLSASMGSLVPSPIPQSGSGSWTGGHYLTRSQSRPVSERLFGMSGSASASNEQLDAPAVGAPGRELTHKNSFGFEPGRAMHYLIPDLPLEMRK</sequence>
<feature type="compositionally biased region" description="Low complexity" evidence="1">
    <location>
        <begin position="492"/>
        <end position="518"/>
    </location>
</feature>
<dbReference type="AlphaFoldDB" id="A0A2A9NHG7"/>
<feature type="compositionally biased region" description="Polar residues" evidence="1">
    <location>
        <begin position="519"/>
        <end position="528"/>
    </location>
</feature>
<dbReference type="OrthoDB" id="3266934at2759"/>
<feature type="region of interest" description="Disordered" evidence="1">
    <location>
        <begin position="1"/>
        <end position="63"/>
    </location>
</feature>
<organism evidence="3 4">
    <name type="scientific">Amanita thiersii Skay4041</name>
    <dbReference type="NCBI Taxonomy" id="703135"/>
    <lineage>
        <taxon>Eukaryota</taxon>
        <taxon>Fungi</taxon>
        <taxon>Dikarya</taxon>
        <taxon>Basidiomycota</taxon>
        <taxon>Agaricomycotina</taxon>
        <taxon>Agaricomycetes</taxon>
        <taxon>Agaricomycetidae</taxon>
        <taxon>Agaricales</taxon>
        <taxon>Pluteineae</taxon>
        <taxon>Amanitaceae</taxon>
        <taxon>Amanita</taxon>
    </lineage>
</organism>
<feature type="region of interest" description="Disordered" evidence="1">
    <location>
        <begin position="115"/>
        <end position="158"/>
    </location>
</feature>
<feature type="compositionally biased region" description="Low complexity" evidence="1">
    <location>
        <begin position="379"/>
        <end position="390"/>
    </location>
</feature>
<reference evidence="3 4" key="1">
    <citation type="submission" date="2014-02" db="EMBL/GenBank/DDBJ databases">
        <title>Transposable element dynamics among asymbiotic and ectomycorrhizal Amanita fungi.</title>
        <authorList>
            <consortium name="DOE Joint Genome Institute"/>
            <person name="Hess J."/>
            <person name="Skrede I."/>
            <person name="Wolfe B."/>
            <person name="LaButti K."/>
            <person name="Ohm R.A."/>
            <person name="Grigoriev I.V."/>
            <person name="Pringle A."/>
        </authorList>
    </citation>
    <scope>NUCLEOTIDE SEQUENCE [LARGE SCALE GENOMIC DNA]</scope>
    <source>
        <strain evidence="3 4">SKay4041</strain>
    </source>
</reference>
<feature type="compositionally biased region" description="Basic and acidic residues" evidence="1">
    <location>
        <begin position="399"/>
        <end position="413"/>
    </location>
</feature>
<protein>
    <submittedName>
        <fullName evidence="3">Uncharacterized protein</fullName>
    </submittedName>
</protein>
<feature type="region of interest" description="Disordered" evidence="1">
    <location>
        <begin position="662"/>
        <end position="686"/>
    </location>
</feature>
<dbReference type="EMBL" id="KZ302096">
    <property type="protein sequence ID" value="PFH47721.1"/>
    <property type="molecule type" value="Genomic_DNA"/>
</dbReference>
<feature type="compositionally biased region" description="Low complexity" evidence="1">
    <location>
        <begin position="115"/>
        <end position="139"/>
    </location>
</feature>
<proteinExistence type="predicted"/>
<gene>
    <name evidence="3" type="ORF">AMATHDRAFT_50101</name>
</gene>
<evidence type="ECO:0000313" key="4">
    <source>
        <dbReference type="Proteomes" id="UP000242287"/>
    </source>
</evidence>
<name>A0A2A9NHG7_9AGAR</name>
<evidence type="ECO:0000313" key="3">
    <source>
        <dbReference type="EMBL" id="PFH47721.1"/>
    </source>
</evidence>
<evidence type="ECO:0000256" key="2">
    <source>
        <dbReference type="SAM" id="Phobius"/>
    </source>
</evidence>